<dbReference type="AlphaFoldDB" id="A0A7S3ZFB8"/>
<comment type="subunit">
    <text evidence="5">V-ATPase is a heteromultimeric enzyme made up of two complexes: the ATP-hydrolytic V1 complex and the proton translocation V0 complex.</text>
</comment>
<dbReference type="Gene3D" id="1.25.10.10">
    <property type="entry name" value="Leucine-rich Repeat Variant"/>
    <property type="match status" value="1"/>
</dbReference>
<keyword evidence="4 5" id="KW-0406">Ion transport</keyword>
<dbReference type="PANTHER" id="PTHR10698:SF0">
    <property type="entry name" value="V-TYPE PROTON ATPASE SUBUNIT H"/>
    <property type="match status" value="1"/>
</dbReference>
<feature type="domain" description="ATPase V1 complex subunit H C-terminal" evidence="6">
    <location>
        <begin position="366"/>
        <end position="479"/>
    </location>
</feature>
<dbReference type="InterPro" id="IPR016024">
    <property type="entry name" value="ARM-type_fold"/>
</dbReference>
<comment type="function">
    <text evidence="5">Subunit of the V1 complex of vacuolar(H+)-ATPase (V-ATPase), a multisubunit enzyme composed of a peripheral complex (V1) that hydrolyzes ATP and a membrane integral complex (V0) that translocates protons. V-ATPase is responsible for acidifying and maintaining the pH of intracellular compartments.</text>
</comment>
<dbReference type="InterPro" id="IPR011987">
    <property type="entry name" value="ATPase_V1-cplx_hsu_C"/>
</dbReference>
<dbReference type="Gene3D" id="1.25.40.150">
    <property type="entry name" value="V-type ATPase, subunit H, C-terminal domain"/>
    <property type="match status" value="1"/>
</dbReference>
<protein>
    <recommendedName>
        <fullName evidence="5">V-type proton ATPase subunit H</fullName>
    </recommendedName>
</protein>
<reference evidence="7" key="1">
    <citation type="submission" date="2021-01" db="EMBL/GenBank/DDBJ databases">
        <authorList>
            <person name="Corre E."/>
            <person name="Pelletier E."/>
            <person name="Niang G."/>
            <person name="Scheremetjew M."/>
            <person name="Finn R."/>
            <person name="Kale V."/>
            <person name="Holt S."/>
            <person name="Cochrane G."/>
            <person name="Meng A."/>
            <person name="Brown T."/>
            <person name="Cohen L."/>
        </authorList>
    </citation>
    <scope>NUCLEOTIDE SEQUENCE</scope>
    <source>
        <strain evidence="7">CCCM811</strain>
    </source>
</reference>
<dbReference type="SUPFAM" id="SSF48371">
    <property type="entry name" value="ARM repeat"/>
    <property type="match status" value="1"/>
</dbReference>
<keyword evidence="2 5" id="KW-0813">Transport</keyword>
<keyword evidence="3 5" id="KW-0375">Hydrogen ion transport</keyword>
<evidence type="ECO:0000256" key="2">
    <source>
        <dbReference type="ARBA" id="ARBA00022448"/>
    </source>
</evidence>
<proteinExistence type="inferred from homology"/>
<name>A0A7S3ZFB8_9EUKA</name>
<dbReference type="InterPro" id="IPR011989">
    <property type="entry name" value="ARM-like"/>
</dbReference>
<evidence type="ECO:0000256" key="3">
    <source>
        <dbReference type="ARBA" id="ARBA00022781"/>
    </source>
</evidence>
<dbReference type="Pfam" id="PF03224">
    <property type="entry name" value="V-ATPase_H_N"/>
    <property type="match status" value="1"/>
</dbReference>
<dbReference type="PANTHER" id="PTHR10698">
    <property type="entry name" value="V-TYPE PROTON ATPASE SUBUNIT H"/>
    <property type="match status" value="1"/>
</dbReference>
<evidence type="ECO:0000256" key="5">
    <source>
        <dbReference type="PIRNR" id="PIRNR032184"/>
    </source>
</evidence>
<gene>
    <name evidence="7" type="ORF">LGLO00237_LOCUS33411</name>
</gene>
<dbReference type="EMBL" id="HBIV01048085">
    <property type="protein sequence ID" value="CAE0681624.1"/>
    <property type="molecule type" value="Transcribed_RNA"/>
</dbReference>
<dbReference type="InterPro" id="IPR038497">
    <property type="entry name" value="ATPase_V1-cplx_hsu_C_sf"/>
</dbReference>
<dbReference type="PIRSF" id="PIRSF032184">
    <property type="entry name" value="ATPase_V1_H"/>
    <property type="match status" value="1"/>
</dbReference>
<accession>A0A7S3ZFB8</accession>
<dbReference type="Pfam" id="PF11698">
    <property type="entry name" value="V-ATPase_H_C"/>
    <property type="match status" value="1"/>
</dbReference>
<dbReference type="InterPro" id="IPR004908">
    <property type="entry name" value="ATPase_V1-cplx_hsu"/>
</dbReference>
<organism evidence="7">
    <name type="scientific">Lotharella globosa</name>
    <dbReference type="NCBI Taxonomy" id="91324"/>
    <lineage>
        <taxon>Eukaryota</taxon>
        <taxon>Sar</taxon>
        <taxon>Rhizaria</taxon>
        <taxon>Cercozoa</taxon>
        <taxon>Chlorarachniophyceae</taxon>
        <taxon>Lotharella</taxon>
    </lineage>
</organism>
<evidence type="ECO:0000256" key="4">
    <source>
        <dbReference type="ARBA" id="ARBA00023065"/>
    </source>
</evidence>
<dbReference type="GO" id="GO:0000221">
    <property type="term" value="C:vacuolar proton-transporting V-type ATPase, V1 domain"/>
    <property type="evidence" value="ECO:0007669"/>
    <property type="project" value="UniProtKB-UniRule"/>
</dbReference>
<evidence type="ECO:0000313" key="7">
    <source>
        <dbReference type="EMBL" id="CAE0681624.1"/>
    </source>
</evidence>
<comment type="similarity">
    <text evidence="1 5">Belongs to the V-ATPase H subunit family.</text>
</comment>
<dbReference type="GO" id="GO:0046961">
    <property type="term" value="F:proton-transporting ATPase activity, rotational mechanism"/>
    <property type="evidence" value="ECO:0007669"/>
    <property type="project" value="UniProtKB-UniRule"/>
</dbReference>
<evidence type="ECO:0000259" key="6">
    <source>
        <dbReference type="Pfam" id="PF11698"/>
    </source>
</evidence>
<evidence type="ECO:0000256" key="1">
    <source>
        <dbReference type="ARBA" id="ARBA00008613"/>
    </source>
</evidence>
<sequence length="485" mass="55490">MSVAEDRSSTLIRETKDKLQKDCIYEFQLEAEREKILREKPDNWSQLEQNGFTVGLQQKEIGLLCDFEEATPEDRSTMMGEEKDGKSNGNAIAGMFLALIGKVGNPKIKKYFLARVDQVLSEDTGCAKFFNACEDPYQPFIRVFSVRSSTGDNAESDMMAMFACRILSKLFGSLEKWYLNSMQETKAGSMKLQSTIEQPLSDFIVLLNNLCRSKNCLIPLKALKNTLKQERAHDPFIRDGGVRMLASLMEPGTNQEQIQYLAGFSVWILTFNPKMLRQIDQSDTEEKTQGLIKNMVATVRTVQREKVIRICFAAFRNMLKSDELQGRMVGLGLLDVIKTLNQTEDKELKENVEKVRSALKTFLGHLSTFEKYTTEVMSGQLQKSAVHNETFWRKNSAMFEKESYRHIRKLVELLDSKELETLEMACYDLGEFARFHPDGRSLVTRMGGKGKIMRLMMHRDETVAKQALLAIQKLMVSNWEFLTKS</sequence>